<proteinExistence type="predicted"/>
<reference evidence="3" key="1">
    <citation type="journal article" date="2019" name="Int. J. Syst. Evol. Microbiol.">
        <title>The Global Catalogue of Microorganisms (GCM) 10K type strain sequencing project: providing services to taxonomists for standard genome sequencing and annotation.</title>
        <authorList>
            <consortium name="The Broad Institute Genomics Platform"/>
            <consortium name="The Broad Institute Genome Sequencing Center for Infectious Disease"/>
            <person name="Wu L."/>
            <person name="Ma J."/>
        </authorList>
    </citation>
    <scope>NUCLEOTIDE SEQUENCE [LARGE SCALE GENOMIC DNA]</scope>
    <source>
        <strain evidence="3">CCM 8904</strain>
    </source>
</reference>
<dbReference type="RefSeq" id="WP_125552603.1">
    <property type="nucleotide sequence ID" value="NZ_JBHSSL010000009.1"/>
</dbReference>
<keyword evidence="3" id="KW-1185">Reference proteome</keyword>
<keyword evidence="1" id="KW-1133">Transmembrane helix</keyword>
<organism evidence="2 3">
    <name type="scientific">Loigolactobacillus jiayinensis</name>
    <dbReference type="NCBI Taxonomy" id="2486016"/>
    <lineage>
        <taxon>Bacteria</taxon>
        <taxon>Bacillati</taxon>
        <taxon>Bacillota</taxon>
        <taxon>Bacilli</taxon>
        <taxon>Lactobacillales</taxon>
        <taxon>Lactobacillaceae</taxon>
        <taxon>Loigolactobacillus</taxon>
    </lineage>
</organism>
<keyword evidence="1" id="KW-0812">Transmembrane</keyword>
<sequence>MKKVSISLRVISLISLLTGLIGFILAPPIIATHFTSTNRADATGAAWQVFLLPAIQIIIDEGLIFKAKRQRRRTDDLAFDFVLPQERTYIAIAIVLLLVFAFSIYQMISYR</sequence>
<accession>A0ABW1R9N1</accession>
<evidence type="ECO:0000256" key="1">
    <source>
        <dbReference type="SAM" id="Phobius"/>
    </source>
</evidence>
<evidence type="ECO:0000313" key="2">
    <source>
        <dbReference type="EMBL" id="MFC6169186.1"/>
    </source>
</evidence>
<name>A0ABW1R9N1_9LACO</name>
<evidence type="ECO:0000313" key="3">
    <source>
        <dbReference type="Proteomes" id="UP001596289"/>
    </source>
</evidence>
<dbReference type="Proteomes" id="UP001596289">
    <property type="component" value="Unassembled WGS sequence"/>
</dbReference>
<protein>
    <submittedName>
        <fullName evidence="2">DUF1648 domain-containing protein</fullName>
    </submittedName>
</protein>
<feature type="transmembrane region" description="Helical" evidence="1">
    <location>
        <begin position="88"/>
        <end position="108"/>
    </location>
</feature>
<gene>
    <name evidence="2" type="ORF">ACFQGP_01100</name>
</gene>
<feature type="transmembrane region" description="Helical" evidence="1">
    <location>
        <begin position="47"/>
        <end position="67"/>
    </location>
</feature>
<dbReference type="EMBL" id="JBHSSL010000009">
    <property type="protein sequence ID" value="MFC6169186.1"/>
    <property type="molecule type" value="Genomic_DNA"/>
</dbReference>
<comment type="caution">
    <text evidence="2">The sequence shown here is derived from an EMBL/GenBank/DDBJ whole genome shotgun (WGS) entry which is preliminary data.</text>
</comment>
<keyword evidence="1" id="KW-0472">Membrane</keyword>